<dbReference type="RefSeq" id="WP_218258087.1">
    <property type="nucleotide sequence ID" value="NZ_CP077713.1"/>
</dbReference>
<dbReference type="AlphaFoldDB" id="A0A8F5GZN7"/>
<name>A0A8F5GZN7_9CREN</name>
<proteinExistence type="predicted"/>
<sequence>MQGNDEKGSVKKVRKIREMVYTISFLRSIPREIVNSFFSTNSLEFNFKGVKINLILDERDNNFIKQIMFIGDESQKLVNDLINFLKARYSLRLDEIVWSYEVYLEIEGDFNITKGLQIPSVLPLIGNVTNYGIVITNDPDFKMMNRNFTTVQIDKYVKVIKRSQNFIDIVNLLNELEKLLDKIKI</sequence>
<keyword evidence="2" id="KW-1185">Reference proteome</keyword>
<dbReference type="Proteomes" id="UP000694036">
    <property type="component" value="Chromosome"/>
</dbReference>
<dbReference type="EMBL" id="CP077713">
    <property type="protein sequence ID" value="QXJ35548.1"/>
    <property type="molecule type" value="Genomic_DNA"/>
</dbReference>
<gene>
    <name evidence="1" type="ORF">J5U22_02095</name>
</gene>
<evidence type="ECO:0000313" key="1">
    <source>
        <dbReference type="EMBL" id="QXJ35548.1"/>
    </source>
</evidence>
<reference evidence="1 2" key="1">
    <citation type="journal article" date="2021" name="Environ. Microbiol.">
        <title>New insights into the diversity and evolution of the archaeal mobilome from three complete genomes of Saccharolobus shibatae.</title>
        <authorList>
            <person name="Medvedeva S."/>
            <person name="Brandt D."/>
            <person name="Cvirkaite-Krupovic V."/>
            <person name="Liu Y."/>
            <person name="Severinov K."/>
            <person name="Ishino S."/>
            <person name="Ishino Y."/>
            <person name="Prangishvili D."/>
            <person name="Kalinowski J."/>
            <person name="Krupovic M."/>
        </authorList>
    </citation>
    <scope>NUCLEOTIDE SEQUENCE [LARGE SCALE GENOMIC DNA]</scope>
    <source>
        <strain evidence="1 2">S38A</strain>
    </source>
</reference>
<protein>
    <submittedName>
        <fullName evidence="1">Uncharacterized protein</fullName>
    </submittedName>
</protein>
<evidence type="ECO:0000313" key="2">
    <source>
        <dbReference type="Proteomes" id="UP000694036"/>
    </source>
</evidence>
<dbReference type="GeneID" id="65557442"/>
<organism evidence="1 2">
    <name type="scientific">Saccharolobus shibatae</name>
    <dbReference type="NCBI Taxonomy" id="2286"/>
    <lineage>
        <taxon>Archaea</taxon>
        <taxon>Thermoproteota</taxon>
        <taxon>Thermoprotei</taxon>
        <taxon>Sulfolobales</taxon>
        <taxon>Sulfolobaceae</taxon>
        <taxon>Saccharolobus</taxon>
    </lineage>
</organism>
<accession>A0A8F5GZN7</accession>